<comment type="similarity">
    <text evidence="2 6">Belongs to the anoctamin family.</text>
</comment>
<evidence type="ECO:0000313" key="8">
    <source>
        <dbReference type="EMBL" id="OWF50123.1"/>
    </source>
</evidence>
<proteinExistence type="inferred from homology"/>
<reference evidence="8 9" key="1">
    <citation type="journal article" date="2017" name="Nat. Ecol. Evol.">
        <title>Scallop genome provides insights into evolution of bilaterian karyotype and development.</title>
        <authorList>
            <person name="Wang S."/>
            <person name="Zhang J."/>
            <person name="Jiao W."/>
            <person name="Li J."/>
            <person name="Xun X."/>
            <person name="Sun Y."/>
            <person name="Guo X."/>
            <person name="Huan P."/>
            <person name="Dong B."/>
            <person name="Zhang L."/>
            <person name="Hu X."/>
            <person name="Sun X."/>
            <person name="Wang J."/>
            <person name="Zhao C."/>
            <person name="Wang Y."/>
            <person name="Wang D."/>
            <person name="Huang X."/>
            <person name="Wang R."/>
            <person name="Lv J."/>
            <person name="Li Y."/>
            <person name="Zhang Z."/>
            <person name="Liu B."/>
            <person name="Lu W."/>
            <person name="Hui Y."/>
            <person name="Liang J."/>
            <person name="Zhou Z."/>
            <person name="Hou R."/>
            <person name="Li X."/>
            <person name="Liu Y."/>
            <person name="Li H."/>
            <person name="Ning X."/>
            <person name="Lin Y."/>
            <person name="Zhao L."/>
            <person name="Xing Q."/>
            <person name="Dou J."/>
            <person name="Li Y."/>
            <person name="Mao J."/>
            <person name="Guo H."/>
            <person name="Dou H."/>
            <person name="Li T."/>
            <person name="Mu C."/>
            <person name="Jiang W."/>
            <person name="Fu Q."/>
            <person name="Fu X."/>
            <person name="Miao Y."/>
            <person name="Liu J."/>
            <person name="Yu Q."/>
            <person name="Li R."/>
            <person name="Liao H."/>
            <person name="Li X."/>
            <person name="Kong Y."/>
            <person name="Jiang Z."/>
            <person name="Chourrout D."/>
            <person name="Li R."/>
            <person name="Bao Z."/>
        </authorList>
    </citation>
    <scope>NUCLEOTIDE SEQUENCE [LARGE SCALE GENOMIC DNA]</scope>
    <source>
        <strain evidence="8 9">PY_sf001</strain>
    </source>
</reference>
<evidence type="ECO:0000259" key="7">
    <source>
        <dbReference type="Pfam" id="PF04547"/>
    </source>
</evidence>
<dbReference type="InterPro" id="IPR007632">
    <property type="entry name" value="Anoctamin"/>
</dbReference>
<accession>A0A210QN16</accession>
<dbReference type="PANTHER" id="PTHR12308:SF74">
    <property type="entry name" value="ANOCTAMIN"/>
    <property type="match status" value="1"/>
</dbReference>
<feature type="transmembrane region" description="Helical" evidence="6">
    <location>
        <begin position="404"/>
        <end position="425"/>
    </location>
</feature>
<keyword evidence="4 6" id="KW-1133">Transmembrane helix</keyword>
<dbReference type="InterPro" id="IPR049452">
    <property type="entry name" value="Anoctamin_TM"/>
</dbReference>
<dbReference type="GO" id="GO:0005886">
    <property type="term" value="C:plasma membrane"/>
    <property type="evidence" value="ECO:0007669"/>
    <property type="project" value="TreeGrafter"/>
</dbReference>
<dbReference type="Pfam" id="PF04547">
    <property type="entry name" value="Anoctamin"/>
    <property type="match status" value="1"/>
</dbReference>
<feature type="transmembrane region" description="Helical" evidence="6">
    <location>
        <begin position="213"/>
        <end position="236"/>
    </location>
</feature>
<dbReference type="AlphaFoldDB" id="A0A210QN16"/>
<sequence>METQNGESGYVEILQKSQRPFNPLVVIEFTAGVKQAAIEWIVAKIQKSKAAGGAELDVNAVVMHHKQETVLYVGGSTERLLWAADMMDIKKEYRDGYHHEFSVDDVTNFRGSKDLDSFLTMAEKQKIILHELEAVRATEDDTAIAGYERFRLLSGNSIIKKYVSNGIIAKMYPLHDEEEIKRLGAEWYQLKKFANEQPIYQIRDYFGEKIGMYFAFLGFYTVALIPPAFIGILYLVTSWKSMYREAIFAVFNLIWATIFLEAWKRYCSELSFKWGQAQDVELNRSQEPRAMYHGTMDKNPVTGKPEPRYPKYKRSLRFYGVTVPVVGFCLMVAFYLMLGYFYLQAWADEVYAKDKTWLNMTLIYMPTAIYAVIIGIVNNFYRKIAKILNDFENHRLQSSYDNHLIVKLILFDFVNCFISLFYVAFYLQDMTLLRSHLAALLVTQQVIGQVREAMVPFIFVRRRKQQVDKVMQKEAAIQKVEYFNGEMDQTIQKQVNLESTMDEYEGTMDDYLEMFLQFGYVFLFSSAFPLAAFWALLNNVTEIRSDAFKMCRVFQRPFAESASNIGAWQVAFEVISVIAVITNCALIGMDPEVKKLLPSDISAVNIVIIFVAVEHVILAVKGAVAYCIPDTPKWVEIELEKMAFQSKQALHAERMAAASSQQKKLGDLLKLETRETSI</sequence>
<dbReference type="Proteomes" id="UP000242188">
    <property type="component" value="Unassembled WGS sequence"/>
</dbReference>
<evidence type="ECO:0000256" key="2">
    <source>
        <dbReference type="ARBA" id="ARBA00009671"/>
    </source>
</evidence>
<feature type="transmembrane region" description="Helical" evidence="6">
    <location>
        <begin position="567"/>
        <end position="589"/>
    </location>
</feature>
<keyword evidence="9" id="KW-1185">Reference proteome</keyword>
<comment type="caution">
    <text evidence="8">The sequence shown here is derived from an EMBL/GenBank/DDBJ whole genome shotgun (WGS) entry which is preliminary data.</text>
</comment>
<keyword evidence="5 6" id="KW-0472">Membrane</keyword>
<organism evidence="8 9">
    <name type="scientific">Mizuhopecten yessoensis</name>
    <name type="common">Japanese scallop</name>
    <name type="synonym">Patinopecten yessoensis</name>
    <dbReference type="NCBI Taxonomy" id="6573"/>
    <lineage>
        <taxon>Eukaryota</taxon>
        <taxon>Metazoa</taxon>
        <taxon>Spiralia</taxon>
        <taxon>Lophotrochozoa</taxon>
        <taxon>Mollusca</taxon>
        <taxon>Bivalvia</taxon>
        <taxon>Autobranchia</taxon>
        <taxon>Pteriomorphia</taxon>
        <taxon>Pectinida</taxon>
        <taxon>Pectinoidea</taxon>
        <taxon>Pectinidae</taxon>
        <taxon>Mizuhopecten</taxon>
    </lineage>
</organism>
<keyword evidence="3 6" id="KW-0812">Transmembrane</keyword>
<evidence type="ECO:0000256" key="5">
    <source>
        <dbReference type="ARBA" id="ARBA00023136"/>
    </source>
</evidence>
<dbReference type="EMBL" id="NEDP02002762">
    <property type="protein sequence ID" value="OWF50123.1"/>
    <property type="molecule type" value="Genomic_DNA"/>
</dbReference>
<gene>
    <name evidence="8" type="ORF">KP79_PYT14082</name>
</gene>
<dbReference type="PANTHER" id="PTHR12308">
    <property type="entry name" value="ANOCTAMIN"/>
    <property type="match status" value="1"/>
</dbReference>
<evidence type="ECO:0000313" key="9">
    <source>
        <dbReference type="Proteomes" id="UP000242188"/>
    </source>
</evidence>
<evidence type="ECO:0000256" key="4">
    <source>
        <dbReference type="ARBA" id="ARBA00022989"/>
    </source>
</evidence>
<feature type="transmembrane region" description="Helical" evidence="6">
    <location>
        <begin position="518"/>
        <end position="537"/>
    </location>
</feature>
<dbReference type="OrthoDB" id="296386at2759"/>
<comment type="subcellular location">
    <subcellularLocation>
        <location evidence="1 6">Membrane</location>
        <topology evidence="1 6">Multi-pass membrane protein</topology>
    </subcellularLocation>
</comment>
<feature type="transmembrane region" description="Helical" evidence="6">
    <location>
        <begin position="601"/>
        <end position="620"/>
    </location>
</feature>
<feature type="domain" description="Anoctamin transmembrane" evidence="7">
    <location>
        <begin position="202"/>
        <end position="641"/>
    </location>
</feature>
<name>A0A210QN16_MIZYE</name>
<evidence type="ECO:0000256" key="3">
    <source>
        <dbReference type="ARBA" id="ARBA00022692"/>
    </source>
</evidence>
<feature type="transmembrane region" description="Helical" evidence="6">
    <location>
        <begin position="242"/>
        <end position="263"/>
    </location>
</feature>
<dbReference type="STRING" id="6573.A0A210QN16"/>
<evidence type="ECO:0000256" key="1">
    <source>
        <dbReference type="ARBA" id="ARBA00004141"/>
    </source>
</evidence>
<dbReference type="GO" id="GO:0005254">
    <property type="term" value="F:chloride channel activity"/>
    <property type="evidence" value="ECO:0007669"/>
    <property type="project" value="TreeGrafter"/>
</dbReference>
<protein>
    <recommendedName>
        <fullName evidence="6">Anoctamin</fullName>
    </recommendedName>
</protein>
<feature type="transmembrane region" description="Helical" evidence="6">
    <location>
        <begin position="363"/>
        <end position="381"/>
    </location>
</feature>
<evidence type="ECO:0000256" key="6">
    <source>
        <dbReference type="RuleBase" id="RU280814"/>
    </source>
</evidence>
<feature type="transmembrane region" description="Helical" evidence="6">
    <location>
        <begin position="318"/>
        <end position="343"/>
    </location>
</feature>